<dbReference type="HAMAP" id="MF_00154">
    <property type="entry name" value="CyoE_CtaB"/>
    <property type="match status" value="1"/>
</dbReference>
<keyword evidence="2 9" id="KW-1003">Cell membrane</keyword>
<keyword evidence="5 9" id="KW-1133">Transmembrane helix</keyword>
<organism evidence="10 11">
    <name type="scientific">Candidatus Nomurabacteria bacterium GW2011_GWC2_42_20</name>
    <dbReference type="NCBI Taxonomy" id="1618756"/>
    <lineage>
        <taxon>Bacteria</taxon>
        <taxon>Candidatus Nomuraibacteriota</taxon>
    </lineage>
</organism>
<feature type="transmembrane region" description="Helical" evidence="9">
    <location>
        <begin position="265"/>
        <end position="285"/>
    </location>
</feature>
<feature type="transmembrane region" description="Helical" evidence="9">
    <location>
        <begin position="208"/>
        <end position="229"/>
    </location>
</feature>
<evidence type="ECO:0000256" key="6">
    <source>
        <dbReference type="ARBA" id="ARBA00023133"/>
    </source>
</evidence>
<comment type="function">
    <text evidence="9">Converts heme B (protoheme IX) to heme O by substitution of the vinyl group on carbon 2 of heme B porphyrin ring with a hydroxyethyl farnesyl side group.</text>
</comment>
<evidence type="ECO:0000256" key="4">
    <source>
        <dbReference type="ARBA" id="ARBA00022692"/>
    </source>
</evidence>
<comment type="similarity">
    <text evidence="9">Belongs to the UbiA prenyltransferase family. Protoheme IX farnesyltransferase subfamily.</text>
</comment>
<dbReference type="NCBIfam" id="NF003348">
    <property type="entry name" value="PRK04375.1-1"/>
    <property type="match status" value="1"/>
</dbReference>
<dbReference type="FunFam" id="1.10.357.140:FF:000001">
    <property type="entry name" value="Protoheme IX farnesyltransferase"/>
    <property type="match status" value="1"/>
</dbReference>
<evidence type="ECO:0000313" key="10">
    <source>
        <dbReference type="EMBL" id="KKS48346.1"/>
    </source>
</evidence>
<dbReference type="GO" id="GO:0048034">
    <property type="term" value="P:heme O biosynthetic process"/>
    <property type="evidence" value="ECO:0007669"/>
    <property type="project" value="UniProtKB-UniRule"/>
</dbReference>
<evidence type="ECO:0000256" key="8">
    <source>
        <dbReference type="ARBA" id="ARBA00047690"/>
    </source>
</evidence>
<keyword evidence="4 9" id="KW-0812">Transmembrane</keyword>
<dbReference type="Gene3D" id="1.10.357.140">
    <property type="entry name" value="UbiA prenyltransferase"/>
    <property type="match status" value="1"/>
</dbReference>
<feature type="transmembrane region" description="Helical" evidence="9">
    <location>
        <begin position="80"/>
        <end position="100"/>
    </location>
</feature>
<evidence type="ECO:0000256" key="9">
    <source>
        <dbReference type="HAMAP-Rule" id="MF_00154"/>
    </source>
</evidence>
<evidence type="ECO:0000256" key="7">
    <source>
        <dbReference type="ARBA" id="ARBA00023136"/>
    </source>
</evidence>
<dbReference type="Proteomes" id="UP000034704">
    <property type="component" value="Unassembled WGS sequence"/>
</dbReference>
<dbReference type="InterPro" id="IPR000537">
    <property type="entry name" value="UbiA_prenyltransferase"/>
</dbReference>
<accession>A0A0G1BQ35</accession>
<evidence type="ECO:0000256" key="2">
    <source>
        <dbReference type="ARBA" id="ARBA00022475"/>
    </source>
</evidence>
<dbReference type="Pfam" id="PF01040">
    <property type="entry name" value="UbiA"/>
    <property type="match status" value="1"/>
</dbReference>
<keyword evidence="7 9" id="KW-0472">Membrane</keyword>
<keyword evidence="6 9" id="KW-0350">Heme biosynthesis</keyword>
<dbReference type="InterPro" id="IPR006369">
    <property type="entry name" value="Protohaem_IX_farnesylTrfase"/>
</dbReference>
<dbReference type="AlphaFoldDB" id="A0A0G1BQ35"/>
<keyword evidence="3 9" id="KW-0808">Transferase</keyword>
<dbReference type="NCBIfam" id="TIGR01473">
    <property type="entry name" value="cyoE_ctaB"/>
    <property type="match status" value="1"/>
</dbReference>
<dbReference type="InterPro" id="IPR044878">
    <property type="entry name" value="UbiA_sf"/>
</dbReference>
<gene>
    <name evidence="9" type="primary">ctaB</name>
    <name evidence="10" type="ORF">UV12_C0001G0041</name>
</gene>
<feature type="transmembrane region" description="Helical" evidence="9">
    <location>
        <begin position="106"/>
        <end position="126"/>
    </location>
</feature>
<reference evidence="10 11" key="1">
    <citation type="journal article" date="2015" name="Nature">
        <title>rRNA introns, odd ribosomes, and small enigmatic genomes across a large radiation of phyla.</title>
        <authorList>
            <person name="Brown C.T."/>
            <person name="Hug L.A."/>
            <person name="Thomas B.C."/>
            <person name="Sharon I."/>
            <person name="Castelle C.J."/>
            <person name="Singh A."/>
            <person name="Wilkins M.J."/>
            <person name="Williams K.H."/>
            <person name="Banfield J.F."/>
        </authorList>
    </citation>
    <scope>NUCLEOTIDE SEQUENCE [LARGE SCALE GENOMIC DNA]</scope>
</reference>
<proteinExistence type="inferred from homology"/>
<sequence>MIKDYYFITKPGIIGGNAITAIAGFLLASRGDINWLILFATLAGLSLVVASGCVFNNYIDRDIDAIMERTKNRTMAQGRSSLRSALVYASVLGLTGLGILYFYTNFLAMAAALIGLFVYVVGYSLWLKRTSTISAIIGSVSGAMPPVVGYLAVTGNIDLGAVIIFFILAFWQMPHSYAIAIYRLRDYTNASIPVLPAEKGIYMTKVHMLIYVALFVMASLALSVFGYAGQLYFCAMILFGFAWFLLCVKGFFIKTTNNKKWAHSMYIFSIIIIAMFFLVVLVEALQI</sequence>
<dbReference type="PANTHER" id="PTHR43448">
    <property type="entry name" value="PROTOHEME IX FARNESYLTRANSFERASE, MITOCHONDRIAL"/>
    <property type="match status" value="1"/>
</dbReference>
<comment type="pathway">
    <text evidence="9">Porphyrin-containing compound metabolism; heme O biosynthesis; heme O from protoheme: step 1/1.</text>
</comment>
<comment type="miscellaneous">
    <text evidence="9">Carbon 2 of the heme B porphyrin ring is defined according to the Fischer nomenclature.</text>
</comment>
<dbReference type="GO" id="GO:0005886">
    <property type="term" value="C:plasma membrane"/>
    <property type="evidence" value="ECO:0007669"/>
    <property type="project" value="UniProtKB-SubCell"/>
</dbReference>
<protein>
    <recommendedName>
        <fullName evidence="9">Protoheme IX farnesyltransferase</fullName>
        <ecNumber evidence="9">2.5.1.141</ecNumber>
    </recommendedName>
    <alternativeName>
        <fullName evidence="9">Heme B farnesyltransferase</fullName>
    </alternativeName>
    <alternativeName>
        <fullName evidence="9">Heme O synthase</fullName>
    </alternativeName>
</protein>
<comment type="subcellular location">
    <subcellularLocation>
        <location evidence="1 9">Cell membrane</location>
        <topology evidence="1 9">Multi-pass membrane protein</topology>
    </subcellularLocation>
</comment>
<feature type="transmembrane region" description="Helical" evidence="9">
    <location>
        <begin position="12"/>
        <end position="29"/>
    </location>
</feature>
<dbReference type="PATRIC" id="fig|1618756.3.peg.41"/>
<feature type="transmembrane region" description="Helical" evidence="9">
    <location>
        <begin position="235"/>
        <end position="253"/>
    </location>
</feature>
<evidence type="ECO:0000256" key="1">
    <source>
        <dbReference type="ARBA" id="ARBA00004651"/>
    </source>
</evidence>
<evidence type="ECO:0000256" key="5">
    <source>
        <dbReference type="ARBA" id="ARBA00022989"/>
    </source>
</evidence>
<dbReference type="InterPro" id="IPR030470">
    <property type="entry name" value="UbiA_prenylTrfase_CS"/>
</dbReference>
<comment type="caution">
    <text evidence="10">The sequence shown here is derived from an EMBL/GenBank/DDBJ whole genome shotgun (WGS) entry which is preliminary data.</text>
</comment>
<dbReference type="STRING" id="1618756.UV12_C0001G0041"/>
<feature type="transmembrane region" description="Helical" evidence="9">
    <location>
        <begin position="133"/>
        <end position="153"/>
    </location>
</feature>
<dbReference type="EMBL" id="LCDG01000001">
    <property type="protein sequence ID" value="KKS48346.1"/>
    <property type="molecule type" value="Genomic_DNA"/>
</dbReference>
<name>A0A0G1BQ35_9BACT</name>
<comment type="catalytic activity">
    <reaction evidence="8 9">
        <text>heme b + (2E,6E)-farnesyl diphosphate + H2O = Fe(II)-heme o + diphosphate</text>
        <dbReference type="Rhea" id="RHEA:28070"/>
        <dbReference type="ChEBI" id="CHEBI:15377"/>
        <dbReference type="ChEBI" id="CHEBI:33019"/>
        <dbReference type="ChEBI" id="CHEBI:60344"/>
        <dbReference type="ChEBI" id="CHEBI:60530"/>
        <dbReference type="ChEBI" id="CHEBI:175763"/>
        <dbReference type="EC" id="2.5.1.141"/>
    </reaction>
</comment>
<dbReference type="GO" id="GO:0008495">
    <property type="term" value="F:protoheme IX farnesyltransferase activity"/>
    <property type="evidence" value="ECO:0007669"/>
    <property type="project" value="UniProtKB-UniRule"/>
</dbReference>
<dbReference type="CDD" id="cd13957">
    <property type="entry name" value="PT_UbiA_Cox10"/>
    <property type="match status" value="1"/>
</dbReference>
<dbReference type="PROSITE" id="PS00943">
    <property type="entry name" value="UBIA"/>
    <property type="match status" value="1"/>
</dbReference>
<feature type="transmembrane region" description="Helical" evidence="9">
    <location>
        <begin position="35"/>
        <end position="59"/>
    </location>
</feature>
<dbReference type="UniPathway" id="UPA00834">
    <property type="reaction ID" value="UER00712"/>
</dbReference>
<feature type="transmembrane region" description="Helical" evidence="9">
    <location>
        <begin position="159"/>
        <end position="182"/>
    </location>
</feature>
<dbReference type="EC" id="2.5.1.141" evidence="9"/>
<dbReference type="PANTHER" id="PTHR43448:SF2">
    <property type="entry name" value="PROTOHEME IX FARNESYLTRANSFERASE, MITOCHONDRIAL"/>
    <property type="match status" value="1"/>
</dbReference>
<evidence type="ECO:0000313" key="11">
    <source>
        <dbReference type="Proteomes" id="UP000034704"/>
    </source>
</evidence>
<evidence type="ECO:0000256" key="3">
    <source>
        <dbReference type="ARBA" id="ARBA00022679"/>
    </source>
</evidence>